<reference evidence="11 12" key="1">
    <citation type="submission" date="2018-07" db="EMBL/GenBank/DDBJ databases">
        <title>Genomic Encyclopedia of Type Strains, Phase III (KMG-III): the genomes of soil and plant-associated and newly described type strains.</title>
        <authorList>
            <person name="Whitman W."/>
        </authorList>
    </citation>
    <scope>NUCLEOTIDE SEQUENCE [LARGE SCALE GENOMIC DNA]</scope>
    <source>
        <strain evidence="11 12">CECT 8575</strain>
    </source>
</reference>
<keyword evidence="4 8" id="KW-1133">Transmembrane helix</keyword>
<evidence type="ECO:0000256" key="6">
    <source>
        <dbReference type="ARBA" id="ARBA00034125"/>
    </source>
</evidence>
<dbReference type="Proteomes" id="UP000253495">
    <property type="component" value="Unassembled WGS sequence"/>
</dbReference>
<evidence type="ECO:0000256" key="8">
    <source>
        <dbReference type="SAM" id="Phobius"/>
    </source>
</evidence>
<protein>
    <submittedName>
        <fullName evidence="11">Uncharacterized membrane protein YjjP (DUF1212 family)</fullName>
    </submittedName>
</protein>
<evidence type="ECO:0000256" key="1">
    <source>
        <dbReference type="ARBA" id="ARBA00004651"/>
    </source>
</evidence>
<accession>A0A368VFQ5</accession>
<evidence type="ECO:0000313" key="11">
    <source>
        <dbReference type="EMBL" id="RCW40126.1"/>
    </source>
</evidence>
<keyword evidence="12" id="KW-1185">Reference proteome</keyword>
<comment type="subcellular location">
    <subcellularLocation>
        <location evidence="1">Cell membrane</location>
        <topology evidence="1">Multi-pass membrane protein</topology>
    </subcellularLocation>
</comment>
<feature type="transmembrane region" description="Helical" evidence="8">
    <location>
        <begin position="480"/>
        <end position="503"/>
    </location>
</feature>
<dbReference type="InterPro" id="IPR010619">
    <property type="entry name" value="ThrE-like_N"/>
</dbReference>
<evidence type="ECO:0000259" key="10">
    <source>
        <dbReference type="Pfam" id="PF12821"/>
    </source>
</evidence>
<feature type="transmembrane region" description="Helical" evidence="8">
    <location>
        <begin position="369"/>
        <end position="389"/>
    </location>
</feature>
<dbReference type="GO" id="GO:0015744">
    <property type="term" value="P:succinate transport"/>
    <property type="evidence" value="ECO:0007669"/>
    <property type="project" value="TreeGrafter"/>
</dbReference>
<evidence type="ECO:0000259" key="9">
    <source>
        <dbReference type="Pfam" id="PF06738"/>
    </source>
</evidence>
<proteinExistence type="inferred from homology"/>
<feature type="domain" description="Threonine/Serine exporter ThrE" evidence="10">
    <location>
        <begin position="376"/>
        <end position="500"/>
    </location>
</feature>
<keyword evidence="2" id="KW-1003">Cell membrane</keyword>
<dbReference type="PANTHER" id="PTHR34390:SF2">
    <property type="entry name" value="SUCCINATE TRANSPORTER SUBUNIT YJJP-RELATED"/>
    <property type="match status" value="1"/>
</dbReference>
<feature type="transmembrane region" description="Helical" evidence="8">
    <location>
        <begin position="422"/>
        <end position="440"/>
    </location>
</feature>
<dbReference type="GO" id="GO:0022857">
    <property type="term" value="F:transmembrane transporter activity"/>
    <property type="evidence" value="ECO:0007669"/>
    <property type="project" value="InterPro"/>
</dbReference>
<feature type="transmembrane region" description="Helical" evidence="8">
    <location>
        <begin position="447"/>
        <end position="468"/>
    </location>
</feature>
<gene>
    <name evidence="11" type="ORF">DFQ14_1125</name>
</gene>
<feature type="transmembrane region" description="Helical" evidence="8">
    <location>
        <begin position="317"/>
        <end position="339"/>
    </location>
</feature>
<dbReference type="EMBL" id="QPJC01000012">
    <property type="protein sequence ID" value="RCW40126.1"/>
    <property type="molecule type" value="Genomic_DNA"/>
</dbReference>
<feature type="region of interest" description="Disordered" evidence="7">
    <location>
        <begin position="32"/>
        <end position="55"/>
    </location>
</feature>
<feature type="transmembrane region" description="Helical" evidence="8">
    <location>
        <begin position="396"/>
        <end position="416"/>
    </location>
</feature>
<comment type="similarity">
    <text evidence="6">Belongs to the ThrE exporter (TC 2.A.79) family.</text>
</comment>
<feature type="transmembrane region" description="Helical" evidence="8">
    <location>
        <begin position="287"/>
        <end position="305"/>
    </location>
</feature>
<dbReference type="GO" id="GO:0005886">
    <property type="term" value="C:plasma membrane"/>
    <property type="evidence" value="ECO:0007669"/>
    <property type="project" value="UniProtKB-SubCell"/>
</dbReference>
<feature type="domain" description="Threonine/serine exporter-like N-terminal" evidence="9">
    <location>
        <begin position="98"/>
        <end position="338"/>
    </location>
</feature>
<dbReference type="Pfam" id="PF06738">
    <property type="entry name" value="ThrE"/>
    <property type="match status" value="1"/>
</dbReference>
<keyword evidence="3 8" id="KW-0812">Transmembrane</keyword>
<dbReference type="AlphaFoldDB" id="A0A368VFQ5"/>
<sequence>MERLRPAPHHGTAAVVMDATGHGCNGAYVNADAPGESQESGPAKRTAKQGGRTTVGFTQRARGVLRRRDSTETAGTRNVVYGPELPDESTVHLVMDLGLRIGEVQMASGAGASDVSATITAVTGAYGIPHCEVDVIYTSITVSCYRGTEFLPITSLRVVRNRSLDYTRLAEVEALVRRITESSISASDAYAELDRITAAQHPFPRWVATLAWAGMAASLSVLLGGGNAPPMLPLVAAGATALVDRVGRLLNQRALPGFFQQTVGGAIATSIALTSVAAGWLPNAALAVAASIIVLLSGMTVVGSMQDAITGYNVTAAGRIAEIALTSAGLIAGVVLALYSTTQILGADSIGGGIAVEDIGSAEVGYSVLYIPVQAIAGASAAACFALAGYSQPRPLIVAGAGGAMTASVYAVATSLAGLNTILASAMATTVVGFLGGIIARRLRIPALVVAVSGVAPLLPGLATYRGLYQLSVQGDPGGLSTLMLAAATGLALGAGVVLGEYLTQPVRTRLGRLERRMARPRMSGPLRPTRRRLD</sequence>
<organism evidence="11 12">
    <name type="scientific">Halopolyspora algeriensis</name>
    <dbReference type="NCBI Taxonomy" id="1500506"/>
    <lineage>
        <taxon>Bacteria</taxon>
        <taxon>Bacillati</taxon>
        <taxon>Actinomycetota</taxon>
        <taxon>Actinomycetes</taxon>
        <taxon>Actinomycetes incertae sedis</taxon>
        <taxon>Halopolyspora</taxon>
    </lineage>
</organism>
<evidence type="ECO:0000313" key="12">
    <source>
        <dbReference type="Proteomes" id="UP000253495"/>
    </source>
</evidence>
<evidence type="ECO:0000256" key="4">
    <source>
        <dbReference type="ARBA" id="ARBA00022989"/>
    </source>
</evidence>
<dbReference type="InterPro" id="IPR050539">
    <property type="entry name" value="ThrE_Dicarb/AminoAcid_Exp"/>
</dbReference>
<name>A0A368VFQ5_9ACTN</name>
<evidence type="ECO:0000256" key="7">
    <source>
        <dbReference type="SAM" id="MobiDB-lite"/>
    </source>
</evidence>
<comment type="caution">
    <text evidence="11">The sequence shown here is derived from an EMBL/GenBank/DDBJ whole genome shotgun (WGS) entry which is preliminary data.</text>
</comment>
<evidence type="ECO:0000256" key="5">
    <source>
        <dbReference type="ARBA" id="ARBA00023136"/>
    </source>
</evidence>
<dbReference type="Pfam" id="PF12821">
    <property type="entry name" value="ThrE_2"/>
    <property type="match status" value="1"/>
</dbReference>
<evidence type="ECO:0000256" key="2">
    <source>
        <dbReference type="ARBA" id="ARBA00022475"/>
    </source>
</evidence>
<evidence type="ECO:0000256" key="3">
    <source>
        <dbReference type="ARBA" id="ARBA00022692"/>
    </source>
</evidence>
<keyword evidence="5 8" id="KW-0472">Membrane</keyword>
<dbReference type="InterPro" id="IPR024528">
    <property type="entry name" value="ThrE_2"/>
</dbReference>
<dbReference type="PANTHER" id="PTHR34390">
    <property type="entry name" value="UPF0442 PROTEIN YJJB-RELATED"/>
    <property type="match status" value="1"/>
</dbReference>